<name>A0ABP9Z2V1_9FUNG</name>
<sequence length="161" mass="17991">MEIPSSYYRAALDSNSSENISFQSTAEDDLFTEPYAYIETPTLYSPASAKPGPFPNIAVKTGTPIRFVSGPFPTNYDRVKDYTNKKLNTSIGFIIAVCIAIVNFLFPVVKRTVCDVSVDRPSTLMRAFNFARRAFYVVDKNSLEEIKEITSPSLVVPFYTS</sequence>
<organism evidence="2 3">
    <name type="scientific">Mucor flavus</name>
    <dbReference type="NCBI Taxonomy" id="439312"/>
    <lineage>
        <taxon>Eukaryota</taxon>
        <taxon>Fungi</taxon>
        <taxon>Fungi incertae sedis</taxon>
        <taxon>Mucoromycota</taxon>
        <taxon>Mucoromycotina</taxon>
        <taxon>Mucoromycetes</taxon>
        <taxon>Mucorales</taxon>
        <taxon>Mucorineae</taxon>
        <taxon>Mucoraceae</taxon>
        <taxon>Mucor</taxon>
    </lineage>
</organism>
<accession>A0ABP9Z2V1</accession>
<keyword evidence="1" id="KW-1133">Transmembrane helix</keyword>
<comment type="caution">
    <text evidence="2">The sequence shown here is derived from an EMBL/GenBank/DDBJ whole genome shotgun (WGS) entry which is preliminary data.</text>
</comment>
<dbReference type="Proteomes" id="UP001473302">
    <property type="component" value="Unassembled WGS sequence"/>
</dbReference>
<evidence type="ECO:0000313" key="2">
    <source>
        <dbReference type="EMBL" id="GAA5813435.1"/>
    </source>
</evidence>
<proteinExistence type="predicted"/>
<keyword evidence="3" id="KW-1185">Reference proteome</keyword>
<dbReference type="EMBL" id="BAABUK010000017">
    <property type="protein sequence ID" value="GAA5813435.1"/>
    <property type="molecule type" value="Genomic_DNA"/>
</dbReference>
<evidence type="ECO:0000313" key="3">
    <source>
        <dbReference type="Proteomes" id="UP001473302"/>
    </source>
</evidence>
<keyword evidence="1" id="KW-0812">Transmembrane</keyword>
<gene>
    <name evidence="2" type="ORF">MFLAVUS_006913</name>
</gene>
<reference evidence="2 3" key="1">
    <citation type="submission" date="2024-04" db="EMBL/GenBank/DDBJ databases">
        <title>genome sequences of Mucor flavus KT1a and Helicostylum pulchrum KT1b strains isolated from the surface of a dry-aged beef.</title>
        <authorList>
            <person name="Toyotome T."/>
            <person name="Hosono M."/>
            <person name="Torimaru M."/>
            <person name="Fukuda K."/>
            <person name="Mikami N."/>
        </authorList>
    </citation>
    <scope>NUCLEOTIDE SEQUENCE [LARGE SCALE GENOMIC DNA]</scope>
    <source>
        <strain evidence="2 3">KT1a</strain>
    </source>
</reference>
<protein>
    <submittedName>
        <fullName evidence="2">Uncharacterized protein</fullName>
    </submittedName>
</protein>
<keyword evidence="1" id="KW-0472">Membrane</keyword>
<feature type="transmembrane region" description="Helical" evidence="1">
    <location>
        <begin position="87"/>
        <end position="106"/>
    </location>
</feature>
<evidence type="ECO:0000256" key="1">
    <source>
        <dbReference type="SAM" id="Phobius"/>
    </source>
</evidence>